<name>A0A2A8XVJ3_BACCE</name>
<dbReference type="RefSeq" id="WP_098289244.1">
    <property type="nucleotide sequence ID" value="NZ_NTQT01000045.1"/>
</dbReference>
<accession>A0A2A8XVJ3</accession>
<dbReference type="EMBL" id="NTQT01000045">
    <property type="protein sequence ID" value="PFC69919.1"/>
    <property type="molecule type" value="Genomic_DNA"/>
</dbReference>
<gene>
    <name evidence="1" type="ORF">CN290_28485</name>
</gene>
<protein>
    <submittedName>
        <fullName evidence="1">Uncharacterized protein</fullName>
    </submittedName>
</protein>
<dbReference type="AlphaFoldDB" id="A0A2A8XVJ3"/>
<proteinExistence type="predicted"/>
<comment type="caution">
    <text evidence="1">The sequence shown here is derived from an EMBL/GenBank/DDBJ whole genome shotgun (WGS) entry which is preliminary data.</text>
</comment>
<sequence>MSEYNNKKVSVGKRFGRLVVLEDTGKRNNSKRKIFLCECDCGKKVEVDIAGLRTGDNQSCGCLRLEKVTKHSSSCTKLYKKWTDENGYTERLSIDRIDPNGNYEPENCRWVTRKQQDRNKRDSIFVWIHGEHLNLMDAAEKYDVSYGCLKYRYHKGIRGEKLISPSQRGKKLE</sequence>
<evidence type="ECO:0000313" key="2">
    <source>
        <dbReference type="Proteomes" id="UP000220226"/>
    </source>
</evidence>
<organism evidence="1 2">
    <name type="scientific">Bacillus cereus</name>
    <dbReference type="NCBI Taxonomy" id="1396"/>
    <lineage>
        <taxon>Bacteria</taxon>
        <taxon>Bacillati</taxon>
        <taxon>Bacillota</taxon>
        <taxon>Bacilli</taxon>
        <taxon>Bacillales</taxon>
        <taxon>Bacillaceae</taxon>
        <taxon>Bacillus</taxon>
        <taxon>Bacillus cereus group</taxon>
    </lineage>
</organism>
<evidence type="ECO:0000313" key="1">
    <source>
        <dbReference type="EMBL" id="PFC69919.1"/>
    </source>
</evidence>
<dbReference type="Proteomes" id="UP000220226">
    <property type="component" value="Unassembled WGS sequence"/>
</dbReference>
<reference evidence="1 2" key="1">
    <citation type="submission" date="2017-09" db="EMBL/GenBank/DDBJ databases">
        <title>Large-scale bioinformatics analysis of Bacillus genomes uncovers conserved roles of natural products in bacterial physiology.</title>
        <authorList>
            <consortium name="Agbiome Team Llc"/>
            <person name="Bleich R.M."/>
            <person name="Grubbs K.J."/>
            <person name="Santa Maria K.C."/>
            <person name="Allen S.E."/>
            <person name="Farag S."/>
            <person name="Shank E.A."/>
            <person name="Bowers A."/>
        </authorList>
    </citation>
    <scope>NUCLEOTIDE SEQUENCE [LARGE SCALE GENOMIC DNA]</scope>
    <source>
        <strain evidence="1 2">AFS025165</strain>
    </source>
</reference>